<proteinExistence type="predicted"/>
<dbReference type="NCBIfam" id="TIGR03831">
    <property type="entry name" value="YgiT_finger"/>
    <property type="match status" value="1"/>
</dbReference>
<dbReference type="InterPro" id="IPR001387">
    <property type="entry name" value="Cro/C1-type_HTH"/>
</dbReference>
<dbReference type="NCBIfam" id="TIGR03830">
    <property type="entry name" value="CxxCG_CxxCG_HTH"/>
    <property type="match status" value="1"/>
</dbReference>
<geneLocation type="plasmid" evidence="2">
    <name>pSFKW33</name>
</geneLocation>
<dbReference type="PROSITE" id="PS50943">
    <property type="entry name" value="HTH_CROC1"/>
    <property type="match status" value="1"/>
</dbReference>
<dbReference type="SMART" id="SM00530">
    <property type="entry name" value="HTH_XRE"/>
    <property type="match status" value="1"/>
</dbReference>
<evidence type="ECO:0000313" key="2">
    <source>
        <dbReference type="EMBL" id="ACM47542.1"/>
    </source>
</evidence>
<sequence length="135" mass="15070">MSDLNGKTCPFCGEGHLNLSTKDKEYNYQGHTLLIPQPGIYCDVCEEAILEPSHLKATRVDLQEFRARIDGIVGPRAIRKIRKQIGLNQQEAALLLGGGKNAFSRYEQGELSPPKAVSQLLKLFDKHPELVKELN</sequence>
<accession>B9W0T3</accession>
<dbReference type="InterPro" id="IPR022453">
    <property type="entry name" value="Znf_MqsA-type"/>
</dbReference>
<evidence type="ECO:0000259" key="1">
    <source>
        <dbReference type="PROSITE" id="PS50943"/>
    </source>
</evidence>
<dbReference type="Gene3D" id="1.10.260.40">
    <property type="entry name" value="lambda repressor-like DNA-binding domains"/>
    <property type="match status" value="1"/>
</dbReference>
<dbReference type="Pfam" id="PF15731">
    <property type="entry name" value="MqsA_antitoxin"/>
    <property type="match status" value="1"/>
</dbReference>
<dbReference type="Gene3D" id="3.10.20.860">
    <property type="match status" value="1"/>
</dbReference>
<dbReference type="EMBL" id="FJ626843">
    <property type="protein sequence ID" value="ACM47542.1"/>
    <property type="molecule type" value="Genomic_DNA"/>
</dbReference>
<dbReference type="InterPro" id="IPR010982">
    <property type="entry name" value="Lambda_DNA-bd_dom_sf"/>
</dbReference>
<dbReference type="InterPro" id="IPR022452">
    <property type="entry name" value="MqsA"/>
</dbReference>
<dbReference type="GO" id="GO:0003677">
    <property type="term" value="F:DNA binding"/>
    <property type="evidence" value="ECO:0007669"/>
    <property type="project" value="InterPro"/>
</dbReference>
<reference evidence="2" key="1">
    <citation type="journal article" date="2009" name="Plasmid">
        <title>Characterization of a cryptic plasmid pSFKW33 from Shewanella sp. 33B.</title>
        <authorList>
            <person name="Werbowy K."/>
            <person name="Cieslinski H."/>
            <person name="Kur J."/>
        </authorList>
    </citation>
    <scope>NUCLEOTIDE SEQUENCE</scope>
    <source>
        <strain evidence="2">33B</strain>
        <plasmid evidence="2">pSFKW33</plasmid>
    </source>
</reference>
<feature type="domain" description="HTH cro/C1-type" evidence="1">
    <location>
        <begin position="78"/>
        <end position="131"/>
    </location>
</feature>
<dbReference type="InterPro" id="IPR032758">
    <property type="entry name" value="MqsA/HigA-2"/>
</dbReference>
<protein>
    <submittedName>
        <fullName evidence="2">Transcriptional regulator</fullName>
    </submittedName>
</protein>
<gene>
    <name evidence="2" type="primary">hth-xre</name>
</gene>
<keyword evidence="2" id="KW-0614">Plasmid</keyword>
<dbReference type="SUPFAM" id="SSF47413">
    <property type="entry name" value="lambda repressor-like DNA-binding domains"/>
    <property type="match status" value="1"/>
</dbReference>
<dbReference type="RefSeq" id="WP_012660740.1">
    <property type="nucleotide sequence ID" value="NC_012035.1"/>
</dbReference>
<dbReference type="CDD" id="cd00093">
    <property type="entry name" value="HTH_XRE"/>
    <property type="match status" value="1"/>
</dbReference>
<name>B9W0T3_9GAMM</name>
<dbReference type="AlphaFoldDB" id="B9W0T3"/>
<organism evidence="2">
    <name type="scientific">Shewanella sp. 33B</name>
    <dbReference type="NCBI Taxonomy" id="592146"/>
    <lineage>
        <taxon>Bacteria</taxon>
        <taxon>Pseudomonadati</taxon>
        <taxon>Pseudomonadota</taxon>
        <taxon>Gammaproteobacteria</taxon>
        <taxon>Alteromonadales</taxon>
        <taxon>Shewanellaceae</taxon>
        <taxon>Shewanella</taxon>
    </lineage>
</organism>